<dbReference type="Proteomes" id="UP000324897">
    <property type="component" value="Unassembled WGS sequence"/>
</dbReference>
<name>A0A5J9SKJ6_9POAL</name>
<evidence type="ECO:0000313" key="1">
    <source>
        <dbReference type="EMBL" id="TVT99507.1"/>
    </source>
</evidence>
<reference evidence="1 2" key="1">
    <citation type="journal article" date="2019" name="Sci. Rep.">
        <title>A high-quality genome of Eragrostis curvula grass provides insights into Poaceae evolution and supports new strategies to enhance forage quality.</title>
        <authorList>
            <person name="Carballo J."/>
            <person name="Santos B.A.C.M."/>
            <person name="Zappacosta D."/>
            <person name="Garbus I."/>
            <person name="Selva J.P."/>
            <person name="Gallo C.A."/>
            <person name="Diaz A."/>
            <person name="Albertini E."/>
            <person name="Caccamo M."/>
            <person name="Echenique V."/>
        </authorList>
    </citation>
    <scope>NUCLEOTIDE SEQUENCE [LARGE SCALE GENOMIC DNA]</scope>
    <source>
        <strain evidence="2">cv. Victoria</strain>
        <tissue evidence="1">Leaf</tissue>
    </source>
</reference>
<keyword evidence="2" id="KW-1185">Reference proteome</keyword>
<dbReference type="EMBL" id="RWGY01000712">
    <property type="protein sequence ID" value="TVT99507.1"/>
    <property type="molecule type" value="Genomic_DNA"/>
</dbReference>
<gene>
    <name evidence="1" type="ORF">EJB05_55118</name>
</gene>
<evidence type="ECO:0000313" key="2">
    <source>
        <dbReference type="Proteomes" id="UP000324897"/>
    </source>
</evidence>
<accession>A0A5J9SKJ6</accession>
<feature type="non-terminal residue" evidence="1">
    <location>
        <position position="1"/>
    </location>
</feature>
<protein>
    <submittedName>
        <fullName evidence="1">Uncharacterized protein</fullName>
    </submittedName>
</protein>
<dbReference type="AlphaFoldDB" id="A0A5J9SKJ6"/>
<sequence length="248" mass="27063">LIHNAAAIGDERTSHRQPFRLPVRRSALPPRITATASYLPHKALNKLPSQVSISQSLQDVQGMHQHVSGGSTNVALGGVANTPLLSWRRYYSGWSDNEDEANATVPAVGIVNDDGGTLASWHLCNCNWCGNPNRLVQPPHQPHLYIVIDDWAEGFSIHKIDLENKNIVPPSQASSYQRLPTPAFRMEFSNMGANTQIAAVGSKIVACNQGDDGVTVVYDTSISTHSVLRHSPAVFKKVVEKSERRSTA</sequence>
<comment type="caution">
    <text evidence="1">The sequence shown here is derived from an EMBL/GenBank/DDBJ whole genome shotgun (WGS) entry which is preliminary data.</text>
</comment>
<organism evidence="1 2">
    <name type="scientific">Eragrostis curvula</name>
    <name type="common">weeping love grass</name>
    <dbReference type="NCBI Taxonomy" id="38414"/>
    <lineage>
        <taxon>Eukaryota</taxon>
        <taxon>Viridiplantae</taxon>
        <taxon>Streptophyta</taxon>
        <taxon>Embryophyta</taxon>
        <taxon>Tracheophyta</taxon>
        <taxon>Spermatophyta</taxon>
        <taxon>Magnoliopsida</taxon>
        <taxon>Liliopsida</taxon>
        <taxon>Poales</taxon>
        <taxon>Poaceae</taxon>
        <taxon>PACMAD clade</taxon>
        <taxon>Chloridoideae</taxon>
        <taxon>Eragrostideae</taxon>
        <taxon>Eragrostidinae</taxon>
        <taxon>Eragrostis</taxon>
    </lineage>
</organism>
<dbReference type="OrthoDB" id="685686at2759"/>
<proteinExistence type="predicted"/>